<accession>A0A3A5HBJ6</accession>
<dbReference type="InterPro" id="IPR000524">
    <property type="entry name" value="Tscrpt_reg_HTH_GntR"/>
</dbReference>
<dbReference type="Pfam" id="PF00392">
    <property type="entry name" value="GntR"/>
    <property type="match status" value="1"/>
</dbReference>
<dbReference type="InterPro" id="IPR036390">
    <property type="entry name" value="WH_DNA-bd_sf"/>
</dbReference>
<dbReference type="SUPFAM" id="SSF46785">
    <property type="entry name" value="Winged helix' DNA-binding domain"/>
    <property type="match status" value="1"/>
</dbReference>
<dbReference type="PRINTS" id="PR00035">
    <property type="entry name" value="HTHGNTR"/>
</dbReference>
<dbReference type="PANTHER" id="PTHR43537:SF45">
    <property type="entry name" value="GNTR FAMILY REGULATORY PROTEIN"/>
    <property type="match status" value="1"/>
</dbReference>
<evidence type="ECO:0000256" key="3">
    <source>
        <dbReference type="ARBA" id="ARBA00023163"/>
    </source>
</evidence>
<dbReference type="Proteomes" id="UP000276542">
    <property type="component" value="Unassembled WGS sequence"/>
</dbReference>
<sequence length="224" mass="24502">MRASVHSALRQRIIGLDLMPGARLVERDLAAELGVSRVPLREALQLLESEGLVVLVPRQGAIVAPFTADDVRHLFEVREYVEVPAAGLAATRRTPDDIAQMRASVDSARHQAAAGDELGAAEANADFHMALVEATGNPLLISTAEMLDVRMRWLFHLTRQRNALSQCQEHDQILRAIEAGDDELAEQLARAHVLSGKGQTIEMAADWAQPAIDPVEATRSRRRG</sequence>
<comment type="caution">
    <text evidence="5">The sequence shown here is derived from an EMBL/GenBank/DDBJ whole genome shotgun (WGS) entry which is preliminary data.</text>
</comment>
<dbReference type="CDD" id="cd07377">
    <property type="entry name" value="WHTH_GntR"/>
    <property type="match status" value="1"/>
</dbReference>
<dbReference type="GO" id="GO:0003677">
    <property type="term" value="F:DNA binding"/>
    <property type="evidence" value="ECO:0007669"/>
    <property type="project" value="UniProtKB-KW"/>
</dbReference>
<dbReference type="Gene3D" id="1.10.10.10">
    <property type="entry name" value="Winged helix-like DNA-binding domain superfamily/Winged helix DNA-binding domain"/>
    <property type="match status" value="1"/>
</dbReference>
<dbReference type="AlphaFoldDB" id="A0A3A5HBJ6"/>
<dbReference type="SMART" id="SM00895">
    <property type="entry name" value="FCD"/>
    <property type="match status" value="1"/>
</dbReference>
<keyword evidence="1" id="KW-0805">Transcription regulation</keyword>
<proteinExistence type="predicted"/>
<evidence type="ECO:0000313" key="6">
    <source>
        <dbReference type="Proteomes" id="UP000276542"/>
    </source>
</evidence>
<dbReference type="PROSITE" id="PS50949">
    <property type="entry name" value="HTH_GNTR"/>
    <property type="match status" value="1"/>
</dbReference>
<evidence type="ECO:0000256" key="2">
    <source>
        <dbReference type="ARBA" id="ARBA00023125"/>
    </source>
</evidence>
<dbReference type="Pfam" id="PF07729">
    <property type="entry name" value="FCD"/>
    <property type="match status" value="1"/>
</dbReference>
<dbReference type="GO" id="GO:0003700">
    <property type="term" value="F:DNA-binding transcription factor activity"/>
    <property type="evidence" value="ECO:0007669"/>
    <property type="project" value="InterPro"/>
</dbReference>
<name>A0A3A5HBJ6_9ACTN</name>
<evidence type="ECO:0000256" key="1">
    <source>
        <dbReference type="ARBA" id="ARBA00023015"/>
    </source>
</evidence>
<keyword evidence="6" id="KW-1185">Reference proteome</keyword>
<gene>
    <name evidence="5" type="ORF">D4739_15615</name>
</gene>
<dbReference type="EMBL" id="QYRP01000002">
    <property type="protein sequence ID" value="RJS47999.1"/>
    <property type="molecule type" value="Genomic_DNA"/>
</dbReference>
<evidence type="ECO:0000259" key="4">
    <source>
        <dbReference type="PROSITE" id="PS50949"/>
    </source>
</evidence>
<keyword evidence="3" id="KW-0804">Transcription</keyword>
<dbReference type="OrthoDB" id="8663149at2"/>
<dbReference type="Gene3D" id="1.20.120.530">
    <property type="entry name" value="GntR ligand-binding domain-like"/>
    <property type="match status" value="1"/>
</dbReference>
<keyword evidence="2" id="KW-0238">DNA-binding</keyword>
<evidence type="ECO:0000313" key="5">
    <source>
        <dbReference type="EMBL" id="RJS47999.1"/>
    </source>
</evidence>
<organism evidence="5 6">
    <name type="scientific">Nocardioides cavernaquae</name>
    <dbReference type="NCBI Taxonomy" id="2321396"/>
    <lineage>
        <taxon>Bacteria</taxon>
        <taxon>Bacillati</taxon>
        <taxon>Actinomycetota</taxon>
        <taxon>Actinomycetes</taxon>
        <taxon>Propionibacteriales</taxon>
        <taxon>Nocardioidaceae</taxon>
        <taxon>Nocardioides</taxon>
    </lineage>
</organism>
<dbReference type="SUPFAM" id="SSF48008">
    <property type="entry name" value="GntR ligand-binding domain-like"/>
    <property type="match status" value="1"/>
</dbReference>
<protein>
    <submittedName>
        <fullName evidence="5">GntR family transcriptional regulator</fullName>
    </submittedName>
</protein>
<dbReference type="InterPro" id="IPR008920">
    <property type="entry name" value="TF_FadR/GntR_C"/>
</dbReference>
<reference evidence="6" key="1">
    <citation type="submission" date="2018-09" db="EMBL/GenBank/DDBJ databases">
        <authorList>
            <person name="Zhu H."/>
        </authorList>
    </citation>
    <scope>NUCLEOTIDE SEQUENCE [LARGE SCALE GENOMIC DNA]</scope>
    <source>
        <strain evidence="6">K1W22B-1</strain>
    </source>
</reference>
<dbReference type="InterPro" id="IPR011711">
    <property type="entry name" value="GntR_C"/>
</dbReference>
<dbReference type="SMART" id="SM00345">
    <property type="entry name" value="HTH_GNTR"/>
    <property type="match status" value="1"/>
</dbReference>
<dbReference type="PANTHER" id="PTHR43537">
    <property type="entry name" value="TRANSCRIPTIONAL REGULATOR, GNTR FAMILY"/>
    <property type="match status" value="1"/>
</dbReference>
<dbReference type="InterPro" id="IPR036388">
    <property type="entry name" value="WH-like_DNA-bd_sf"/>
</dbReference>
<feature type="domain" description="HTH gntR-type" evidence="4">
    <location>
        <begin position="1"/>
        <end position="66"/>
    </location>
</feature>